<dbReference type="InterPro" id="IPR002124">
    <property type="entry name" value="Cyt_c_oxidase_su5b"/>
</dbReference>
<evidence type="ECO:0000256" key="3">
    <source>
        <dbReference type="ARBA" id="ARBA00008626"/>
    </source>
</evidence>
<dbReference type="SUPFAM" id="SSF57802">
    <property type="entry name" value="Rubredoxin-like"/>
    <property type="match status" value="1"/>
</dbReference>
<dbReference type="GO" id="GO:0030488">
    <property type="term" value="P:tRNA methylation"/>
    <property type="evidence" value="ECO:0007669"/>
    <property type="project" value="InterPro"/>
</dbReference>
<feature type="binding site" evidence="8">
    <location>
        <position position="118"/>
    </location>
    <ligand>
        <name>Zn(2+)</name>
        <dbReference type="ChEBI" id="CHEBI:29105"/>
    </ligand>
</feature>
<sequence length="747" mass="85453">MSSVIKRLLEKAPATKRYLSKNQPTLKADGLLKRLLDKVGFPKRELSKKTTAKKPQGVQEMAHPLEHATGLEKKEMLAFLSGKCDPYHSDVIKRGSGTAENPTLIPSAFNGRIVGCICCDNRFVNYMWLEKGCPKRCECGYCLTCTNMTTNDTNDGQPKIQLGDYIILQRQKYTKLVKFSSISATAALGKEQLELGNILDKPYFSTFKMCPKEDLGKSHRGRQRLHTLEICTDVELPNIREAVSREALGISSSGVDNRNITDDGDSQSLKSDDIEQLRDEYNKRKVFEEKEKKYFEFVQIKRPNIRLIAEIYYRQDAEKIMSIRMDTLSQIMSYSGVSAYGNYLMYESGTNGLLPAAFLNAIGSSTEACLVHMHPGNVPQQQALLALNFPEEQGRRCISVNIYSVLRDYYQGEDSKEDENTDCNEHLEPCIKRPKLQSEIEKEENQKEENAGQQSISINNIVEEIVATRTENDSDECKQTQETTAVNNDCNMKPLNKVHAQQKWQLENRRACLLMREKFDSLFIAAKEHPANLVRELLQFIKPSRPVVIFSLCREVLTELYVDLKTNNSKVINLHLTSNWMRMYQILPNRTHPEVNMQTNSGFLLTGYTQMAKHHPDLIFCRKQPGVAIGRLCEKCDGKCVICDSYVRPCTLVRICDECNYGSYQGRCVICGGPGVSDAYYCKECTTQEKDVKHQRWLSENCESWQLQNRLVLRTQKIWVQTKLLTLFRSSFLRPINTFHLIRKHLL</sequence>
<evidence type="ECO:0000256" key="9">
    <source>
        <dbReference type="SAM" id="MobiDB-lite"/>
    </source>
</evidence>
<evidence type="ECO:0000256" key="5">
    <source>
        <dbReference type="ARBA" id="ARBA00022694"/>
    </source>
</evidence>
<dbReference type="GO" id="GO:0005634">
    <property type="term" value="C:nucleus"/>
    <property type="evidence" value="ECO:0007669"/>
    <property type="project" value="UniProtKB-SubCell"/>
</dbReference>
<dbReference type="GO" id="GO:0006123">
    <property type="term" value="P:mitochondrial electron transport, cytochrome c to oxygen"/>
    <property type="evidence" value="ECO:0007669"/>
    <property type="project" value="InterPro"/>
</dbReference>
<dbReference type="GO" id="GO:0005740">
    <property type="term" value="C:mitochondrial envelope"/>
    <property type="evidence" value="ECO:0007669"/>
    <property type="project" value="InterPro"/>
</dbReference>
<dbReference type="VEuPathDB" id="VectorBase:GMOY010097"/>
<comment type="similarity">
    <text evidence="2">Belongs to the TRM6/GCD10 family.</text>
</comment>
<dbReference type="InterPro" id="IPR036972">
    <property type="entry name" value="Cyt_c_oxidase_su5b_sf"/>
</dbReference>
<dbReference type="Gene3D" id="3.40.50.150">
    <property type="entry name" value="Vaccinia Virus protein VP39"/>
    <property type="match status" value="1"/>
</dbReference>
<keyword evidence="6" id="KW-0539">Nucleus</keyword>
<keyword evidence="8" id="KW-0862">Zinc</keyword>
<dbReference type="STRING" id="37546.A0A1B0G9W0"/>
<feature type="region of interest" description="Disordered" evidence="9">
    <location>
        <begin position="435"/>
        <end position="454"/>
    </location>
</feature>
<evidence type="ECO:0000256" key="1">
    <source>
        <dbReference type="ARBA" id="ARBA00004123"/>
    </source>
</evidence>
<dbReference type="Pfam" id="PF04189">
    <property type="entry name" value="Gcd10p"/>
    <property type="match status" value="2"/>
</dbReference>
<name>A0A1B0G9W0_GLOMM</name>
<evidence type="ECO:0000256" key="8">
    <source>
        <dbReference type="PIRSR" id="PIRSR602124-1"/>
    </source>
</evidence>
<dbReference type="PANTHER" id="PTHR12945:SF0">
    <property type="entry name" value="TRNA (ADENINE(58)-N(1))-METHYLTRANSFERASE NON-CATALYTIC SUBUNIT TRM6"/>
    <property type="match status" value="1"/>
</dbReference>
<dbReference type="GO" id="GO:0045277">
    <property type="term" value="C:respiratory chain complex IV"/>
    <property type="evidence" value="ECO:0007669"/>
    <property type="project" value="InterPro"/>
</dbReference>
<protein>
    <recommendedName>
        <fullName evidence="4">tRNA (adenine(58)-N(1))-methyltransferase non-catalytic subunit TRM6</fullName>
    </recommendedName>
    <alternativeName>
        <fullName evidence="7">tRNA(m1A58)-methyltransferase subunit TRM6</fullName>
    </alternativeName>
</protein>
<dbReference type="PROSITE" id="PS51359">
    <property type="entry name" value="COX5B_2"/>
    <property type="match status" value="1"/>
</dbReference>
<evidence type="ECO:0000256" key="7">
    <source>
        <dbReference type="ARBA" id="ARBA00032319"/>
    </source>
</evidence>
<comment type="subcellular location">
    <subcellularLocation>
        <location evidence="1">Nucleus</location>
    </subcellularLocation>
</comment>
<dbReference type="InterPro" id="IPR017423">
    <property type="entry name" value="TRM6"/>
</dbReference>
<dbReference type="EMBL" id="CCAG010015991">
    <property type="status" value="NOT_ANNOTATED_CDS"/>
    <property type="molecule type" value="Genomic_DNA"/>
</dbReference>
<dbReference type="EnsemblMetazoa" id="GMOY010097-RA">
    <property type="protein sequence ID" value="GMOY010097-PA"/>
    <property type="gene ID" value="GMOY010097"/>
</dbReference>
<feature type="binding site" evidence="8">
    <location>
        <position position="116"/>
    </location>
    <ligand>
        <name>Zn(2+)</name>
        <dbReference type="ChEBI" id="CHEBI:29105"/>
    </ligand>
</feature>
<evidence type="ECO:0000256" key="6">
    <source>
        <dbReference type="ARBA" id="ARBA00023242"/>
    </source>
</evidence>
<evidence type="ECO:0000256" key="4">
    <source>
        <dbReference type="ARBA" id="ARBA00021704"/>
    </source>
</evidence>
<reference evidence="10" key="1">
    <citation type="submission" date="2020-05" db="UniProtKB">
        <authorList>
            <consortium name="EnsemblMetazoa"/>
        </authorList>
    </citation>
    <scope>IDENTIFICATION</scope>
    <source>
        <strain evidence="10">Yale</strain>
    </source>
</reference>
<dbReference type="CDD" id="cd00924">
    <property type="entry name" value="Cyt_c_Oxidase_Vb"/>
    <property type="match status" value="1"/>
</dbReference>
<dbReference type="Gene3D" id="2.60.11.10">
    <property type="entry name" value="Cytochrome c oxidase, subunit Vb"/>
    <property type="match status" value="1"/>
</dbReference>
<organism evidence="10 11">
    <name type="scientific">Glossina morsitans morsitans</name>
    <name type="common">Savannah tsetse fly</name>
    <dbReference type="NCBI Taxonomy" id="37546"/>
    <lineage>
        <taxon>Eukaryota</taxon>
        <taxon>Metazoa</taxon>
        <taxon>Ecdysozoa</taxon>
        <taxon>Arthropoda</taxon>
        <taxon>Hexapoda</taxon>
        <taxon>Insecta</taxon>
        <taxon>Pterygota</taxon>
        <taxon>Neoptera</taxon>
        <taxon>Endopterygota</taxon>
        <taxon>Diptera</taxon>
        <taxon>Brachycera</taxon>
        <taxon>Muscomorpha</taxon>
        <taxon>Hippoboscoidea</taxon>
        <taxon>Glossinidae</taxon>
        <taxon>Glossina</taxon>
    </lineage>
</organism>
<accession>A0A1B0G9W0</accession>
<evidence type="ECO:0000313" key="11">
    <source>
        <dbReference type="Proteomes" id="UP000092444"/>
    </source>
</evidence>
<keyword evidence="5" id="KW-0819">tRNA processing</keyword>
<comment type="similarity">
    <text evidence="3">Belongs to the PHF5 family.</text>
</comment>
<evidence type="ECO:0000256" key="2">
    <source>
        <dbReference type="ARBA" id="ARBA00008320"/>
    </source>
</evidence>
<dbReference type="PANTHER" id="PTHR12945">
    <property type="entry name" value="TRANSLATION INITIATION FACTOR EIF3-RELATED"/>
    <property type="match status" value="1"/>
</dbReference>
<feature type="binding site" evidence="8">
    <location>
        <position position="137"/>
    </location>
    <ligand>
        <name>Zn(2+)</name>
        <dbReference type="ChEBI" id="CHEBI:29105"/>
    </ligand>
</feature>
<dbReference type="PhylomeDB" id="A0A1B0G9W0"/>
<dbReference type="Pfam" id="PF01215">
    <property type="entry name" value="COX5B"/>
    <property type="match status" value="1"/>
</dbReference>
<evidence type="ECO:0000313" key="10">
    <source>
        <dbReference type="EnsemblMetazoa" id="GMOY010097-PA"/>
    </source>
</evidence>
<dbReference type="InterPro" id="IPR029063">
    <property type="entry name" value="SAM-dependent_MTases_sf"/>
</dbReference>
<dbReference type="Proteomes" id="UP000092444">
    <property type="component" value="Unassembled WGS sequence"/>
</dbReference>
<keyword evidence="8" id="KW-0479">Metal-binding</keyword>
<dbReference type="GO" id="GO:0000398">
    <property type="term" value="P:mRNA splicing, via spliceosome"/>
    <property type="evidence" value="ECO:0007669"/>
    <property type="project" value="InterPro"/>
</dbReference>
<feature type="compositionally biased region" description="Basic and acidic residues" evidence="9">
    <location>
        <begin position="435"/>
        <end position="450"/>
    </location>
</feature>
<dbReference type="GO" id="GO:0031515">
    <property type="term" value="C:tRNA (m1A) methyltransferase complex"/>
    <property type="evidence" value="ECO:0007669"/>
    <property type="project" value="InterPro"/>
</dbReference>
<feature type="binding site" evidence="8">
    <location>
        <position position="139"/>
    </location>
    <ligand>
        <name>Zn(2+)</name>
        <dbReference type="ChEBI" id="CHEBI:29105"/>
    </ligand>
</feature>
<dbReference type="AlphaFoldDB" id="A0A1B0G9W0"/>
<proteinExistence type="inferred from homology"/>
<dbReference type="Pfam" id="PF03660">
    <property type="entry name" value="PHF5"/>
    <property type="match status" value="1"/>
</dbReference>
<dbReference type="InterPro" id="IPR005345">
    <property type="entry name" value="PHF5"/>
</dbReference>
<dbReference type="GO" id="GO:0046872">
    <property type="term" value="F:metal ion binding"/>
    <property type="evidence" value="ECO:0007669"/>
    <property type="project" value="UniProtKB-KW"/>
</dbReference>
<keyword evidence="11" id="KW-1185">Reference proteome</keyword>